<reference evidence="5 6" key="1">
    <citation type="submission" date="2016-05" db="EMBL/GenBank/DDBJ databases">
        <title>Draft Genome Sequence of Algibacter sp. Strain SK-16 Isolated from the Surface Water of Aburatsubo Inlet.</title>
        <authorList>
            <person name="Wong S.-K."/>
            <person name="Yoshizawa S."/>
            <person name="Nakajima Y."/>
            <person name="Ogura Y."/>
            <person name="Tetsuya H."/>
            <person name="Hamasaki K."/>
        </authorList>
    </citation>
    <scope>NUCLEOTIDE SEQUENCE [LARGE SCALE GENOMIC DNA]</scope>
    <source>
        <strain evidence="5 6">SK-16</strain>
    </source>
</reference>
<evidence type="ECO:0008006" key="7">
    <source>
        <dbReference type="Google" id="ProtNLM"/>
    </source>
</evidence>
<comment type="caution">
    <text evidence="5">The sequence shown here is derived from an EMBL/GenBank/DDBJ whole genome shotgun (WGS) entry which is preliminary data.</text>
</comment>
<dbReference type="PROSITE" id="PS51257">
    <property type="entry name" value="PROKAR_LIPOPROTEIN"/>
    <property type="match status" value="1"/>
</dbReference>
<name>A0A1E5TE66_9FLAO</name>
<dbReference type="InterPro" id="IPR050482">
    <property type="entry name" value="Sensor_HK_TwoCompSys"/>
</dbReference>
<sequence>MNKILTYFTITLFLSCTSDDHFSSQLKNPIYNNTLYYYNASENETLSLEEKLKAINQAFYLAKNRDKDTLLADVLYRKNFLHFSMKEYDSLLFYDKILINHATYSNDQYNLAKQFYLKAYYFDEVAHIPDSAFINYNLSKNHFQQIKNHSWTGKALLTMAMIQQDQNDFFGSKETITEALQYLHPKEDVKYIASSYDILATNHGYLLNYDDAFNFYNKAIKITLSEKDKLVYKNNLATAYIENKQYKTAITILDSISKDSLTRDDNNNYARIIDNLSYAKWLSGQNNTELTLLNALKIRIKNNDKLGQIYSYSHLGEFYSKNNIKKASSYFDSVIHLSKAIKVPRAEKGAIKILMQLYPKNIELRDRYVFLQDSLYEQELKVKTQFAKYKYDDKQKQESILRLQKEKAEKEVIATQERSYKLLFLFALIIALLITCFTIYFFKQRTKNLKKRADYLAQKNKIEKLEATYETEASLSRRVHDDFGGIINQAMMLIENNTNKTTVLDKLEGLYNQSRNFSREINEVNTGPNYKDELLGMMRTLKPVTTQLYITGLKDINWSTVKDLEKTSLYKVLQELMINMKKHSKATIISIIFKNEDNLLKINYSDDGIGVSLDHLTNINGLKNTENRIKAIGGTIIFDSEKGKGFKAQIQIPN</sequence>
<evidence type="ECO:0000256" key="4">
    <source>
        <dbReference type="SAM" id="Phobius"/>
    </source>
</evidence>
<dbReference type="PANTHER" id="PTHR24421">
    <property type="entry name" value="NITRATE/NITRITE SENSOR PROTEIN NARX-RELATED"/>
    <property type="match status" value="1"/>
</dbReference>
<dbReference type="SUPFAM" id="SSF48452">
    <property type="entry name" value="TPR-like"/>
    <property type="match status" value="2"/>
</dbReference>
<dbReference type="AlphaFoldDB" id="A0A1E5TE66"/>
<evidence type="ECO:0000256" key="2">
    <source>
        <dbReference type="ARBA" id="ARBA00022777"/>
    </source>
</evidence>
<gene>
    <name evidence="5" type="ORF">A8C32_13260</name>
</gene>
<dbReference type="STRING" id="1849968.A8C32_13260"/>
<evidence type="ECO:0000313" key="5">
    <source>
        <dbReference type="EMBL" id="OEK09664.1"/>
    </source>
</evidence>
<keyword evidence="2" id="KW-0418">Kinase</keyword>
<evidence type="ECO:0000256" key="3">
    <source>
        <dbReference type="ARBA" id="ARBA00023012"/>
    </source>
</evidence>
<dbReference type="OrthoDB" id="943406at2"/>
<dbReference type="Proteomes" id="UP000095713">
    <property type="component" value="Unassembled WGS sequence"/>
</dbReference>
<dbReference type="GO" id="GO:0000160">
    <property type="term" value="P:phosphorelay signal transduction system"/>
    <property type="evidence" value="ECO:0007669"/>
    <property type="project" value="UniProtKB-KW"/>
</dbReference>
<keyword evidence="4" id="KW-0472">Membrane</keyword>
<keyword evidence="4" id="KW-1133">Transmembrane helix</keyword>
<protein>
    <recommendedName>
        <fullName evidence="7">Histidine kinase domain-containing protein</fullName>
    </recommendedName>
</protein>
<keyword evidence="1" id="KW-0808">Transferase</keyword>
<dbReference type="EMBL" id="MDJD01000007">
    <property type="protein sequence ID" value="OEK09664.1"/>
    <property type="molecule type" value="Genomic_DNA"/>
</dbReference>
<dbReference type="SUPFAM" id="SSF55874">
    <property type="entry name" value="ATPase domain of HSP90 chaperone/DNA topoisomerase II/histidine kinase"/>
    <property type="match status" value="1"/>
</dbReference>
<dbReference type="InterPro" id="IPR011990">
    <property type="entry name" value="TPR-like_helical_dom_sf"/>
</dbReference>
<feature type="transmembrane region" description="Helical" evidence="4">
    <location>
        <begin position="422"/>
        <end position="442"/>
    </location>
</feature>
<dbReference type="Gene3D" id="1.25.40.10">
    <property type="entry name" value="Tetratricopeptide repeat domain"/>
    <property type="match status" value="2"/>
</dbReference>
<dbReference type="RefSeq" id="WP_069829098.1">
    <property type="nucleotide sequence ID" value="NZ_MDJD01000007.1"/>
</dbReference>
<proteinExistence type="predicted"/>
<dbReference type="InterPro" id="IPR036890">
    <property type="entry name" value="HATPase_C_sf"/>
</dbReference>
<dbReference type="GO" id="GO:0016301">
    <property type="term" value="F:kinase activity"/>
    <property type="evidence" value="ECO:0007669"/>
    <property type="project" value="UniProtKB-KW"/>
</dbReference>
<accession>A0A1E5TE66</accession>
<evidence type="ECO:0000256" key="1">
    <source>
        <dbReference type="ARBA" id="ARBA00022679"/>
    </source>
</evidence>
<dbReference type="PANTHER" id="PTHR24421:SF60">
    <property type="entry name" value="SENSOR HISTIDINE KINASE COMP"/>
    <property type="match status" value="1"/>
</dbReference>
<organism evidence="5 6">
    <name type="scientific">Flavivirga aquatica</name>
    <dbReference type="NCBI Taxonomy" id="1849968"/>
    <lineage>
        <taxon>Bacteria</taxon>
        <taxon>Pseudomonadati</taxon>
        <taxon>Bacteroidota</taxon>
        <taxon>Flavobacteriia</taxon>
        <taxon>Flavobacteriales</taxon>
        <taxon>Flavobacteriaceae</taxon>
        <taxon>Flavivirga</taxon>
    </lineage>
</organism>
<dbReference type="Gene3D" id="3.30.565.10">
    <property type="entry name" value="Histidine kinase-like ATPase, C-terminal domain"/>
    <property type="match status" value="1"/>
</dbReference>
<keyword evidence="3" id="KW-0902">Two-component regulatory system</keyword>
<evidence type="ECO:0000313" key="6">
    <source>
        <dbReference type="Proteomes" id="UP000095713"/>
    </source>
</evidence>
<keyword evidence="4" id="KW-0812">Transmembrane</keyword>
<keyword evidence="6" id="KW-1185">Reference proteome</keyword>